<evidence type="ECO:0000256" key="1">
    <source>
        <dbReference type="ARBA" id="ARBA00001974"/>
    </source>
</evidence>
<evidence type="ECO:0000313" key="9">
    <source>
        <dbReference type="EMBL" id="MFC1572036.1"/>
    </source>
</evidence>
<keyword evidence="5 9" id="KW-0560">Oxidoreductase</keyword>
<protein>
    <submittedName>
        <fullName evidence="9">Acyl-CoA dehydrogenase family protein</fullName>
        <ecNumber evidence="9">1.-.-.-</ecNumber>
    </submittedName>
</protein>
<dbReference type="EC" id="1.-.-.-" evidence="9"/>
<dbReference type="Gene3D" id="1.20.140.10">
    <property type="entry name" value="Butyryl-CoA Dehydrogenase, subunit A, domain 3"/>
    <property type="match status" value="1"/>
</dbReference>
<dbReference type="Proteomes" id="UP001593833">
    <property type="component" value="Unassembled WGS sequence"/>
</dbReference>
<gene>
    <name evidence="9" type="ORF">ACFL6M_00395</name>
</gene>
<evidence type="ECO:0000313" key="10">
    <source>
        <dbReference type="Proteomes" id="UP001593833"/>
    </source>
</evidence>
<feature type="domain" description="Acyl-CoA oxidase/dehydrogenase middle" evidence="7">
    <location>
        <begin position="123"/>
        <end position="214"/>
    </location>
</feature>
<dbReference type="PROSITE" id="PS00072">
    <property type="entry name" value="ACYL_COA_DH_1"/>
    <property type="match status" value="1"/>
</dbReference>
<dbReference type="InterPro" id="IPR037069">
    <property type="entry name" value="AcylCoA_DH/ox_N_sf"/>
</dbReference>
<dbReference type="InterPro" id="IPR009075">
    <property type="entry name" value="AcylCo_DH/oxidase_C"/>
</dbReference>
<dbReference type="GO" id="GO:0016491">
    <property type="term" value="F:oxidoreductase activity"/>
    <property type="evidence" value="ECO:0007669"/>
    <property type="project" value="UniProtKB-KW"/>
</dbReference>
<accession>A0ABV6YI68</accession>
<keyword evidence="4 5" id="KW-0274">FAD</keyword>
<dbReference type="InterPro" id="IPR006089">
    <property type="entry name" value="Acyl-CoA_DH_CS"/>
</dbReference>
<dbReference type="Pfam" id="PF00441">
    <property type="entry name" value="Acyl-CoA_dh_1"/>
    <property type="match status" value="1"/>
</dbReference>
<dbReference type="SUPFAM" id="SSF56645">
    <property type="entry name" value="Acyl-CoA dehydrogenase NM domain-like"/>
    <property type="match status" value="1"/>
</dbReference>
<dbReference type="PIRSF" id="PIRSF016578">
    <property type="entry name" value="HsaA"/>
    <property type="match status" value="1"/>
</dbReference>
<evidence type="ECO:0000259" key="6">
    <source>
        <dbReference type="Pfam" id="PF00441"/>
    </source>
</evidence>
<dbReference type="Pfam" id="PF02771">
    <property type="entry name" value="Acyl-CoA_dh_N"/>
    <property type="match status" value="1"/>
</dbReference>
<evidence type="ECO:0000259" key="7">
    <source>
        <dbReference type="Pfam" id="PF02770"/>
    </source>
</evidence>
<name>A0ABV6YI68_UNCEI</name>
<dbReference type="EMBL" id="JBHPKH010000002">
    <property type="protein sequence ID" value="MFC1572036.1"/>
    <property type="molecule type" value="Genomic_DNA"/>
</dbReference>
<dbReference type="InterPro" id="IPR006091">
    <property type="entry name" value="Acyl-CoA_Oxase/DH_mid-dom"/>
</dbReference>
<reference evidence="9 10" key="1">
    <citation type="submission" date="2024-09" db="EMBL/GenBank/DDBJ databases">
        <authorList>
            <person name="D'Angelo T."/>
        </authorList>
    </citation>
    <scope>NUCLEOTIDE SEQUENCE [LARGE SCALE GENOMIC DNA]</scope>
    <source>
        <strain evidence="9">SAG AM-320-E07</strain>
    </source>
</reference>
<evidence type="ECO:0000256" key="3">
    <source>
        <dbReference type="ARBA" id="ARBA00022630"/>
    </source>
</evidence>
<keyword evidence="3 5" id="KW-0285">Flavoprotein</keyword>
<comment type="caution">
    <text evidence="9">The sequence shown here is derived from an EMBL/GenBank/DDBJ whole genome shotgun (WGS) entry which is preliminary data.</text>
</comment>
<proteinExistence type="inferred from homology"/>
<sequence>MNFELTDEQRLLSETFARFCEERIKPKAAAIDEAKQFPRELFLELADLGFFGLRYPETVGGAGMDCLSYCLAITEIARGSMSLAACAAMQSLMGTHFIHALGNEDIHERLLKPALRGEKIGVICITEPNAGSDLSSIATAAKPVPGGYLLNGQKMWITVAPNADMFTVFARTGEEQRLTIFLVERGFEGLTVGKTIEKMGVWAAPTAELAFDDCFVPEDHLLGEVGEGEAELRKLLAEIRIMTGALAVGAARAALEDALEYAAQRQQFGRPINRFQAIQLKLAEMGTDLEAATRLVHYAAWLKAEGKPHTREAAMAKLFASEKATNICDQACRILASYGYAMEYNAQRHLRDIRFTLIGGGTSEILKLIIAKEMTR</sequence>
<dbReference type="InterPro" id="IPR013786">
    <property type="entry name" value="AcylCoA_DH/ox_N"/>
</dbReference>
<dbReference type="Pfam" id="PF02770">
    <property type="entry name" value="Acyl-CoA_dh_M"/>
    <property type="match status" value="1"/>
</dbReference>
<feature type="domain" description="Acyl-CoA dehydrogenase/oxidase N-terminal" evidence="8">
    <location>
        <begin position="6"/>
        <end position="118"/>
    </location>
</feature>
<evidence type="ECO:0000256" key="2">
    <source>
        <dbReference type="ARBA" id="ARBA00009347"/>
    </source>
</evidence>
<comment type="cofactor">
    <cofactor evidence="1 5">
        <name>FAD</name>
        <dbReference type="ChEBI" id="CHEBI:57692"/>
    </cofactor>
</comment>
<dbReference type="InterPro" id="IPR009100">
    <property type="entry name" value="AcylCoA_DH/oxidase_NM_dom_sf"/>
</dbReference>
<dbReference type="SUPFAM" id="SSF47203">
    <property type="entry name" value="Acyl-CoA dehydrogenase C-terminal domain-like"/>
    <property type="match status" value="1"/>
</dbReference>
<organism evidence="9 10">
    <name type="scientific">Eiseniibacteriota bacterium</name>
    <dbReference type="NCBI Taxonomy" id="2212470"/>
    <lineage>
        <taxon>Bacteria</taxon>
        <taxon>Candidatus Eiseniibacteriota</taxon>
    </lineage>
</organism>
<dbReference type="InterPro" id="IPR036250">
    <property type="entry name" value="AcylCo_DH-like_C"/>
</dbReference>
<dbReference type="Gene3D" id="2.40.110.10">
    <property type="entry name" value="Butyryl-CoA Dehydrogenase, subunit A, domain 2"/>
    <property type="match status" value="1"/>
</dbReference>
<evidence type="ECO:0000256" key="4">
    <source>
        <dbReference type="ARBA" id="ARBA00022827"/>
    </source>
</evidence>
<evidence type="ECO:0000259" key="8">
    <source>
        <dbReference type="Pfam" id="PF02771"/>
    </source>
</evidence>
<comment type="similarity">
    <text evidence="2 5">Belongs to the acyl-CoA dehydrogenase family.</text>
</comment>
<dbReference type="InterPro" id="IPR046373">
    <property type="entry name" value="Acyl-CoA_Oxase/DH_mid-dom_sf"/>
</dbReference>
<dbReference type="Gene3D" id="1.10.540.10">
    <property type="entry name" value="Acyl-CoA dehydrogenase/oxidase, N-terminal domain"/>
    <property type="match status" value="1"/>
</dbReference>
<dbReference type="PANTHER" id="PTHR43884">
    <property type="entry name" value="ACYL-COA DEHYDROGENASE"/>
    <property type="match status" value="1"/>
</dbReference>
<keyword evidence="10" id="KW-1185">Reference proteome</keyword>
<feature type="domain" description="Acyl-CoA dehydrogenase/oxidase C-terminal" evidence="6">
    <location>
        <begin position="233"/>
        <end position="374"/>
    </location>
</feature>
<dbReference type="PANTHER" id="PTHR43884:SF12">
    <property type="entry name" value="ISOVALERYL-COA DEHYDROGENASE, MITOCHONDRIAL-RELATED"/>
    <property type="match status" value="1"/>
</dbReference>
<evidence type="ECO:0000256" key="5">
    <source>
        <dbReference type="RuleBase" id="RU362125"/>
    </source>
</evidence>